<accession>A0ACC0W6A7</accession>
<proteinExistence type="predicted"/>
<dbReference type="Proteomes" id="UP001163321">
    <property type="component" value="Chromosome 4"/>
</dbReference>
<evidence type="ECO:0000313" key="1">
    <source>
        <dbReference type="EMBL" id="KAI9914175.1"/>
    </source>
</evidence>
<dbReference type="EMBL" id="CM047583">
    <property type="protein sequence ID" value="KAI9914175.1"/>
    <property type="molecule type" value="Genomic_DNA"/>
</dbReference>
<organism evidence="1 2">
    <name type="scientific">Peronosclerospora sorghi</name>
    <dbReference type="NCBI Taxonomy" id="230839"/>
    <lineage>
        <taxon>Eukaryota</taxon>
        <taxon>Sar</taxon>
        <taxon>Stramenopiles</taxon>
        <taxon>Oomycota</taxon>
        <taxon>Peronosporomycetes</taxon>
        <taxon>Peronosporales</taxon>
        <taxon>Peronosporaceae</taxon>
        <taxon>Peronosclerospora</taxon>
    </lineage>
</organism>
<comment type="caution">
    <text evidence="1">The sequence shown here is derived from an EMBL/GenBank/DDBJ whole genome shotgun (WGS) entry which is preliminary data.</text>
</comment>
<gene>
    <name evidence="1" type="ORF">PsorP6_004945</name>
</gene>
<name>A0ACC0W6A7_9STRA</name>
<sequence length="295" mass="33924">MCLPVIAAVTFVTMQALGGAFNTVAMSHLVSNISNQHSREYIKYNEERGEASTSASSTLREMLAKLGRKAVKKNISNHPALQTAIEYLEKHKIGNLPRAENSLIKELIGSYGVDGVARIIEEGKRRKYSSIFEEGKSIFEEGMSKDSSIIEEGKSKDSRIFEEWKYIFEKGKSKDSSINILINRMQSELMQFLIEKKSPGDVFKLLKLDEQGESLFQSPLLNTWKDYVDTYNEFHHEHISLFATLKEQFNAEKQDELIRMLFDAKMRRIKKTVRRMRAEQSRTWLSRGIPPDDIF</sequence>
<reference evidence="1 2" key="1">
    <citation type="journal article" date="2022" name="bioRxiv">
        <title>The genome of the oomycete Peronosclerospora sorghi, a cosmopolitan pathogen of maize and sorghum, is inflated with dispersed pseudogenes.</title>
        <authorList>
            <person name="Fletcher K."/>
            <person name="Martin F."/>
            <person name="Isakeit T."/>
            <person name="Cavanaugh K."/>
            <person name="Magill C."/>
            <person name="Michelmore R."/>
        </authorList>
    </citation>
    <scope>NUCLEOTIDE SEQUENCE [LARGE SCALE GENOMIC DNA]</scope>
    <source>
        <strain evidence="1">P6</strain>
    </source>
</reference>
<keyword evidence="2" id="KW-1185">Reference proteome</keyword>
<evidence type="ECO:0000313" key="2">
    <source>
        <dbReference type="Proteomes" id="UP001163321"/>
    </source>
</evidence>
<protein>
    <submittedName>
        <fullName evidence="1">Uncharacterized protein</fullName>
    </submittedName>
</protein>